<reference evidence="2 3" key="1">
    <citation type="submission" date="2023-09" db="EMBL/GenBank/DDBJ databases">
        <title>Genomes of two closely related lineages of the louse Polyplax serrata with different host specificities.</title>
        <authorList>
            <person name="Martinu J."/>
            <person name="Tarabai H."/>
            <person name="Stefka J."/>
            <person name="Hypsa V."/>
        </authorList>
    </citation>
    <scope>NUCLEOTIDE SEQUENCE [LARGE SCALE GENOMIC DNA]</scope>
    <source>
        <strain evidence="2">98ZLc_SE</strain>
    </source>
</reference>
<evidence type="ECO:0000313" key="3">
    <source>
        <dbReference type="Proteomes" id="UP001359485"/>
    </source>
</evidence>
<dbReference type="PANTHER" id="PTHR15021">
    <property type="entry name" value="DISCONNECTED-RELATED"/>
    <property type="match status" value="1"/>
</dbReference>
<dbReference type="PANTHER" id="PTHR15021:SF0">
    <property type="entry name" value="DISCO-RELATED, ISOFORM A-RELATED"/>
    <property type="match status" value="1"/>
</dbReference>
<comment type="caution">
    <text evidence="2">The sequence shown here is derived from an EMBL/GenBank/DDBJ whole genome shotgun (WGS) entry which is preliminary data.</text>
</comment>
<evidence type="ECO:0000313" key="2">
    <source>
        <dbReference type="EMBL" id="KAK6631364.1"/>
    </source>
</evidence>
<accession>A0ABR1AYG2</accession>
<keyword evidence="3" id="KW-1185">Reference proteome</keyword>
<dbReference type="EMBL" id="JAWJWF010000006">
    <property type="protein sequence ID" value="KAK6631364.1"/>
    <property type="molecule type" value="Genomic_DNA"/>
</dbReference>
<name>A0ABR1AYG2_POLSC</name>
<feature type="compositionally biased region" description="Basic and acidic residues" evidence="1">
    <location>
        <begin position="200"/>
        <end position="230"/>
    </location>
</feature>
<dbReference type="InterPro" id="IPR040436">
    <property type="entry name" value="Disconnected-like"/>
</dbReference>
<proteinExistence type="predicted"/>
<feature type="region of interest" description="Disordered" evidence="1">
    <location>
        <begin position="200"/>
        <end position="265"/>
    </location>
</feature>
<organism evidence="2 3">
    <name type="scientific">Polyplax serrata</name>
    <name type="common">Common mouse louse</name>
    <dbReference type="NCBI Taxonomy" id="468196"/>
    <lineage>
        <taxon>Eukaryota</taxon>
        <taxon>Metazoa</taxon>
        <taxon>Ecdysozoa</taxon>
        <taxon>Arthropoda</taxon>
        <taxon>Hexapoda</taxon>
        <taxon>Insecta</taxon>
        <taxon>Pterygota</taxon>
        <taxon>Neoptera</taxon>
        <taxon>Paraneoptera</taxon>
        <taxon>Psocodea</taxon>
        <taxon>Troctomorpha</taxon>
        <taxon>Phthiraptera</taxon>
        <taxon>Anoplura</taxon>
        <taxon>Polyplacidae</taxon>
        <taxon>Polyplax</taxon>
    </lineage>
</organism>
<dbReference type="Proteomes" id="UP001359485">
    <property type="component" value="Unassembled WGS sequence"/>
</dbReference>
<protein>
    <recommendedName>
        <fullName evidence="4">Zinc finger protein basonuclin-2</fullName>
    </recommendedName>
</protein>
<feature type="compositionally biased region" description="Basic and acidic residues" evidence="1">
    <location>
        <begin position="241"/>
        <end position="250"/>
    </location>
</feature>
<evidence type="ECO:0000256" key="1">
    <source>
        <dbReference type="SAM" id="MobiDB-lite"/>
    </source>
</evidence>
<sequence>MTPHHCQVPVTKNDDPDYVTVAGMSTGKTTRGVDDNVIALDKLGFKHLYDQNQVEPVQPNVAFDIASLVLYGTQALPIRLKILLDRLFSVLQREEVLQVLHGFGWTQEDYARGYILQSLPILELAFLTGTMISSHGGGPMGPVRLRPSIEWQKYLGPLTQFVREQHVVVRMTKGLHRTFINRYRILNNLIILHLDGAPKKKVERSRDEAHSTEKSREKEKRDDDDGEKNLPMKKSTKRDRTKKEDKYGTKEKKKSKTGSGESWTPEDVCLTQRSDICQVGQIWPRGREDGKKYFLTNYNLECRQENV</sequence>
<gene>
    <name evidence="2" type="ORF">RUM44_005890</name>
</gene>
<evidence type="ECO:0008006" key="4">
    <source>
        <dbReference type="Google" id="ProtNLM"/>
    </source>
</evidence>